<dbReference type="GO" id="GO:0003690">
    <property type="term" value="F:double-stranded DNA binding"/>
    <property type="evidence" value="ECO:0007669"/>
    <property type="project" value="TreeGrafter"/>
</dbReference>
<gene>
    <name evidence="2" type="primary">pnk1</name>
    <name evidence="2" type="ORF">LshimejAT787_0207750</name>
</gene>
<dbReference type="NCBIfam" id="TIGR01662">
    <property type="entry name" value="HAD-SF-IIIA"/>
    <property type="match status" value="1"/>
</dbReference>
<dbReference type="AlphaFoldDB" id="A0A9P3PFT6"/>
<dbReference type="GO" id="GO:0006281">
    <property type="term" value="P:DNA repair"/>
    <property type="evidence" value="ECO:0007669"/>
    <property type="project" value="TreeGrafter"/>
</dbReference>
<feature type="region of interest" description="Disordered" evidence="1">
    <location>
        <begin position="1"/>
        <end position="24"/>
    </location>
</feature>
<dbReference type="Gene3D" id="3.40.50.1000">
    <property type="entry name" value="HAD superfamily/HAD-like"/>
    <property type="match status" value="1"/>
</dbReference>
<accession>A0A9P3PFT6</accession>
<dbReference type="NCBIfam" id="TIGR01664">
    <property type="entry name" value="DNA-3'-Pase"/>
    <property type="match status" value="1"/>
</dbReference>
<dbReference type="InterPro" id="IPR023214">
    <property type="entry name" value="HAD_sf"/>
</dbReference>
<dbReference type="PANTHER" id="PTHR12083">
    <property type="entry name" value="BIFUNCTIONAL POLYNUCLEOTIDE PHOSPHATASE/KINASE"/>
    <property type="match status" value="1"/>
</dbReference>
<comment type="caution">
    <text evidence="2">The sequence shown here is derived from an EMBL/GenBank/DDBJ whole genome shotgun (WGS) entry which is preliminary data.</text>
</comment>
<dbReference type="Pfam" id="PF13671">
    <property type="entry name" value="AAA_33"/>
    <property type="match status" value="2"/>
</dbReference>
<dbReference type="GO" id="GO:0046403">
    <property type="term" value="F:polynucleotide 3'-phosphatase activity"/>
    <property type="evidence" value="ECO:0007669"/>
    <property type="project" value="TreeGrafter"/>
</dbReference>
<evidence type="ECO:0000313" key="2">
    <source>
        <dbReference type="EMBL" id="GLB35210.1"/>
    </source>
</evidence>
<dbReference type="SUPFAM" id="SSF52540">
    <property type="entry name" value="P-loop containing nucleoside triphosphate hydrolases"/>
    <property type="match status" value="1"/>
</dbReference>
<reference evidence="2" key="1">
    <citation type="submission" date="2022-07" db="EMBL/GenBank/DDBJ databases">
        <title>The genome of Lyophyllum shimeji provides insight into the initial evolution of ectomycorrhizal fungal genome.</title>
        <authorList>
            <person name="Kobayashi Y."/>
            <person name="Shibata T."/>
            <person name="Hirakawa H."/>
            <person name="Shigenobu S."/>
            <person name="Nishiyama T."/>
            <person name="Yamada A."/>
            <person name="Hasebe M."/>
            <person name="Kawaguchi M."/>
        </authorList>
    </citation>
    <scope>NUCLEOTIDE SEQUENCE</scope>
    <source>
        <strain evidence="2">AT787</strain>
    </source>
</reference>
<proteinExistence type="predicted"/>
<dbReference type="Pfam" id="PF08645">
    <property type="entry name" value="PNK3P"/>
    <property type="match status" value="1"/>
</dbReference>
<dbReference type="InterPro" id="IPR013954">
    <property type="entry name" value="PNK3P"/>
</dbReference>
<evidence type="ECO:0000256" key="1">
    <source>
        <dbReference type="SAM" id="MobiDB-lite"/>
    </source>
</evidence>
<dbReference type="Proteomes" id="UP001063166">
    <property type="component" value="Unassembled WGS sequence"/>
</dbReference>
<dbReference type="InterPro" id="IPR036412">
    <property type="entry name" value="HAD-like_sf"/>
</dbReference>
<dbReference type="EMBL" id="BRPK01000002">
    <property type="protein sequence ID" value="GLB35210.1"/>
    <property type="molecule type" value="Genomic_DNA"/>
</dbReference>
<dbReference type="OrthoDB" id="19045at2759"/>
<keyword evidence="3" id="KW-1185">Reference proteome</keyword>
<dbReference type="Gene3D" id="3.40.50.300">
    <property type="entry name" value="P-loop containing nucleotide triphosphate hydrolases"/>
    <property type="match status" value="1"/>
</dbReference>
<protein>
    <submittedName>
        <fullName evidence="2">PNK3P-domain-containing protein</fullName>
    </submittedName>
</protein>
<dbReference type="InterPro" id="IPR006551">
    <property type="entry name" value="Polynucleotide_phosphatase"/>
</dbReference>
<dbReference type="InterPro" id="IPR006549">
    <property type="entry name" value="HAD-SF_hydro_IIIA"/>
</dbReference>
<name>A0A9P3PFT6_LYOSH</name>
<dbReference type="FunFam" id="3.40.50.300:FF:000737">
    <property type="entry name" value="Bifunctional polynucleotide phosphatase/kinase"/>
    <property type="match status" value="1"/>
</dbReference>
<dbReference type="PANTHER" id="PTHR12083:SF9">
    <property type="entry name" value="BIFUNCTIONAL POLYNUCLEOTIDE PHOSPHATASE_KINASE"/>
    <property type="match status" value="1"/>
</dbReference>
<organism evidence="2 3">
    <name type="scientific">Lyophyllum shimeji</name>
    <name type="common">Hon-shimeji</name>
    <name type="synonym">Tricholoma shimeji</name>
    <dbReference type="NCBI Taxonomy" id="47721"/>
    <lineage>
        <taxon>Eukaryota</taxon>
        <taxon>Fungi</taxon>
        <taxon>Dikarya</taxon>
        <taxon>Basidiomycota</taxon>
        <taxon>Agaricomycotina</taxon>
        <taxon>Agaricomycetes</taxon>
        <taxon>Agaricomycetidae</taxon>
        <taxon>Agaricales</taxon>
        <taxon>Tricholomatineae</taxon>
        <taxon>Lyophyllaceae</taxon>
        <taxon>Lyophyllum</taxon>
    </lineage>
</organism>
<dbReference type="GO" id="GO:0046404">
    <property type="term" value="F:ATP-dependent polydeoxyribonucleotide 5'-hydroxyl-kinase activity"/>
    <property type="evidence" value="ECO:0007669"/>
    <property type="project" value="TreeGrafter"/>
</dbReference>
<evidence type="ECO:0000313" key="3">
    <source>
        <dbReference type="Proteomes" id="UP001063166"/>
    </source>
</evidence>
<dbReference type="SUPFAM" id="SSF56784">
    <property type="entry name" value="HAD-like"/>
    <property type="match status" value="1"/>
</dbReference>
<sequence length="438" mass="49419">MSTSSPSAASKKRTAEQLGPLGTEPTKKIAKIHPFFAKKAEPTPAGPFRWLEPLGPTRSCLHGVNLSPTPSTKVAAFDLDGTLIKSIFDDAKKPLAPTSWEWWRASVPAKLKDVFDSGYAVVIVSNQALKPQALKTWKLKIPLVAEALRDVPFRLFAATAKDGYRKPMPGMWSELERIFREDGVEIDKANSFFVGDAGGRQYAGNKTDFSSTDRKWALNIGIPFFTPEEYFLHLPTHTKYSLPGFHVSSLAANLSVVTPTSTPLLPAPLEQELVLFVGYPCMGKTSFYRRHFEPAGYVHINQDTLKTRDRCVKEAQKALIEGKSCVVDNTNRDVATRKYYIDIARQLKVMTRCFLFDGSIELAWHNNLYRAYNLPPSIAATEPKRELVPYMAFTGFRDKFEEPQPEEGFTEIKRVHWIFNGTAEETRYWSMWLQIDGK</sequence>
<dbReference type="InterPro" id="IPR027417">
    <property type="entry name" value="P-loop_NTPase"/>
</dbReference>